<dbReference type="PROSITE" id="PS00636">
    <property type="entry name" value="DNAJ_1"/>
    <property type="match status" value="1"/>
</dbReference>
<feature type="binding site" evidence="6">
    <location>
        <position position="170"/>
    </location>
    <ligand>
        <name>Zn(2+)</name>
        <dbReference type="ChEBI" id="CHEBI:29105"/>
        <label>2</label>
    </ligand>
</feature>
<dbReference type="GO" id="GO:0009408">
    <property type="term" value="P:response to heat"/>
    <property type="evidence" value="ECO:0007669"/>
    <property type="project" value="InterPro"/>
</dbReference>
<dbReference type="CDD" id="cd10719">
    <property type="entry name" value="DnaJ_zf"/>
    <property type="match status" value="1"/>
</dbReference>
<feature type="binding site" evidence="6">
    <location>
        <position position="199"/>
    </location>
    <ligand>
        <name>Zn(2+)</name>
        <dbReference type="ChEBI" id="CHEBI:29105"/>
        <label>2</label>
    </ligand>
</feature>
<dbReference type="CDD" id="cd10747">
    <property type="entry name" value="DnaJ_C"/>
    <property type="match status" value="1"/>
</dbReference>
<evidence type="ECO:0000259" key="10">
    <source>
        <dbReference type="PROSITE" id="PS51188"/>
    </source>
</evidence>
<name>A0A9Q4C4U8_9EURY</name>
<keyword evidence="12" id="KW-1185">Reference proteome</keyword>
<evidence type="ECO:0000256" key="7">
    <source>
        <dbReference type="PROSITE-ProRule" id="PRU00546"/>
    </source>
</evidence>
<dbReference type="Gene3D" id="2.60.260.20">
    <property type="entry name" value="Urease metallochaperone UreE, N-terminal domain"/>
    <property type="match status" value="2"/>
</dbReference>
<comment type="function">
    <text evidence="6">Participates actively in the response to hyperosmotic and heat shock by preventing the aggregation of stress-denatured proteins and by disaggregating proteins, also in an autonomous, DnaK-independent fashion. Unfolded proteins bind initially to DnaJ; upon interaction with the DnaJ-bound protein, DnaK hydrolyzes its bound ATP, resulting in the formation of a stable complex. GrpE releases ADP from DnaK; ATP binding to DnaK triggers the release of the substrate protein, thus completing the reaction cycle. Several rounds of ATP-dependent interactions between DnaJ, DnaK and GrpE are required for fully efficient folding. Also involved, together with DnaK and GrpE, in the DNA replication of plasmids through activation of initiation proteins.</text>
</comment>
<feature type="zinc finger region" description="CR-type" evidence="7">
    <location>
        <begin position="140"/>
        <end position="222"/>
    </location>
</feature>
<dbReference type="Pfam" id="PF01556">
    <property type="entry name" value="DnaJ_C"/>
    <property type="match status" value="1"/>
</dbReference>
<comment type="subunit">
    <text evidence="6">Homodimer.</text>
</comment>
<comment type="cofactor">
    <cofactor evidence="6">
        <name>Zn(2+)</name>
        <dbReference type="ChEBI" id="CHEBI:29105"/>
    </cofactor>
    <text evidence="6">Binds 2 Zn(2+) ions per monomer.</text>
</comment>
<dbReference type="EMBL" id="RKLV01000002">
    <property type="protein sequence ID" value="MCX2818341.1"/>
    <property type="molecule type" value="Genomic_DNA"/>
</dbReference>
<feature type="domain" description="J" evidence="9">
    <location>
        <begin position="4"/>
        <end position="68"/>
    </location>
</feature>
<dbReference type="InterPro" id="IPR036869">
    <property type="entry name" value="J_dom_sf"/>
</dbReference>
<dbReference type="FunFam" id="2.60.260.20:FF:000005">
    <property type="entry name" value="Chaperone protein dnaJ 1, mitochondrial"/>
    <property type="match status" value="1"/>
</dbReference>
<reference evidence="11" key="1">
    <citation type="submission" date="2022-09" db="EMBL/GenBank/DDBJ databases">
        <title>Haloadaptaus new haloarchaeum isolated from saline soil.</title>
        <authorList>
            <person name="Duran-Viseras A."/>
            <person name="Sanchez-Porro C."/>
            <person name="Ventosa A."/>
        </authorList>
    </citation>
    <scope>NUCLEOTIDE SEQUENCE</scope>
    <source>
        <strain evidence="11">F3-133</strain>
    </source>
</reference>
<dbReference type="GO" id="GO:0042026">
    <property type="term" value="P:protein refolding"/>
    <property type="evidence" value="ECO:0007669"/>
    <property type="project" value="TreeGrafter"/>
</dbReference>
<feature type="binding site" evidence="6">
    <location>
        <position position="153"/>
    </location>
    <ligand>
        <name>Zn(2+)</name>
        <dbReference type="ChEBI" id="CHEBI:29105"/>
        <label>1</label>
    </ligand>
</feature>
<feature type="domain" description="CR-type" evidence="10">
    <location>
        <begin position="140"/>
        <end position="222"/>
    </location>
</feature>
<dbReference type="RefSeq" id="WP_266086125.1">
    <property type="nucleotide sequence ID" value="NZ_RKLV01000002.1"/>
</dbReference>
<comment type="subcellular location">
    <subcellularLocation>
        <location evidence="6">Cytoplasm</location>
    </subcellularLocation>
</comment>
<keyword evidence="6" id="KW-0963">Cytoplasm</keyword>
<dbReference type="InterPro" id="IPR036410">
    <property type="entry name" value="HSP_DnaJ_Cys-rich_dom_sf"/>
</dbReference>
<dbReference type="PROSITE" id="PS50076">
    <property type="entry name" value="DNAJ_2"/>
    <property type="match status" value="1"/>
</dbReference>
<feature type="binding site" evidence="6">
    <location>
        <position position="196"/>
    </location>
    <ligand>
        <name>Zn(2+)</name>
        <dbReference type="ChEBI" id="CHEBI:29105"/>
        <label>2</label>
    </ligand>
</feature>
<feature type="repeat" description="CXXCXGXG motif" evidence="6">
    <location>
        <begin position="196"/>
        <end position="203"/>
    </location>
</feature>
<feature type="binding site" evidence="6">
    <location>
        <position position="213"/>
    </location>
    <ligand>
        <name>Zn(2+)</name>
        <dbReference type="ChEBI" id="CHEBI:29105"/>
        <label>1</label>
    </ligand>
</feature>
<comment type="domain">
    <text evidence="6">The J domain is necessary and sufficient to stimulate DnaK ATPase activity. Zinc center 1 plays an important role in the autonomous, DnaK-independent chaperone activity of DnaJ. Zinc center 2 is essential for interaction with DnaK and for DnaJ activity.</text>
</comment>
<evidence type="ECO:0000256" key="5">
    <source>
        <dbReference type="ARBA" id="ARBA00023186"/>
    </source>
</evidence>
<dbReference type="Gene3D" id="1.10.287.110">
    <property type="entry name" value="DnaJ domain"/>
    <property type="match status" value="1"/>
</dbReference>
<keyword evidence="6" id="KW-0346">Stress response</keyword>
<dbReference type="GO" id="GO:0031072">
    <property type="term" value="F:heat shock protein binding"/>
    <property type="evidence" value="ECO:0007669"/>
    <property type="project" value="InterPro"/>
</dbReference>
<protein>
    <recommendedName>
        <fullName evidence="6">Chaperone protein DnaJ</fullName>
    </recommendedName>
</protein>
<keyword evidence="2 6" id="KW-0677">Repeat</keyword>
<evidence type="ECO:0000256" key="8">
    <source>
        <dbReference type="SAM" id="MobiDB-lite"/>
    </source>
</evidence>
<keyword evidence="4 6" id="KW-0862">Zinc</keyword>
<feature type="compositionally biased region" description="Gly residues" evidence="8">
    <location>
        <begin position="87"/>
        <end position="103"/>
    </location>
</feature>
<feature type="binding site" evidence="6">
    <location>
        <position position="173"/>
    </location>
    <ligand>
        <name>Zn(2+)</name>
        <dbReference type="ChEBI" id="CHEBI:29105"/>
        <label>2</label>
    </ligand>
</feature>
<dbReference type="GO" id="GO:0051082">
    <property type="term" value="F:unfolded protein binding"/>
    <property type="evidence" value="ECO:0007669"/>
    <property type="project" value="UniProtKB-UniRule"/>
</dbReference>
<dbReference type="PROSITE" id="PS51188">
    <property type="entry name" value="ZF_CR"/>
    <property type="match status" value="1"/>
</dbReference>
<dbReference type="Pfam" id="PF00684">
    <property type="entry name" value="DnaJ_CXXCXGXG"/>
    <property type="match status" value="1"/>
</dbReference>
<dbReference type="SUPFAM" id="SSF49493">
    <property type="entry name" value="HSP40/DnaJ peptide-binding domain"/>
    <property type="match status" value="2"/>
</dbReference>
<feature type="binding site" evidence="6">
    <location>
        <position position="156"/>
    </location>
    <ligand>
        <name>Zn(2+)</name>
        <dbReference type="ChEBI" id="CHEBI:29105"/>
        <label>1</label>
    </ligand>
</feature>
<keyword evidence="6" id="KW-0235">DNA replication</keyword>
<dbReference type="GO" id="GO:0005737">
    <property type="term" value="C:cytoplasm"/>
    <property type="evidence" value="ECO:0007669"/>
    <property type="project" value="UniProtKB-SubCell"/>
</dbReference>
<organism evidence="11 12">
    <name type="scientific">Halorutilus salinus</name>
    <dbReference type="NCBI Taxonomy" id="2487751"/>
    <lineage>
        <taxon>Archaea</taxon>
        <taxon>Methanobacteriati</taxon>
        <taxon>Methanobacteriota</taxon>
        <taxon>Stenosarchaea group</taxon>
        <taxon>Halobacteria</taxon>
        <taxon>Halorutilales</taxon>
        <taxon>Halorutilaceae</taxon>
        <taxon>Halorutilus</taxon>
    </lineage>
</organism>
<dbReference type="PANTHER" id="PTHR43096">
    <property type="entry name" value="DNAJ HOMOLOG 1, MITOCHONDRIAL-RELATED"/>
    <property type="match status" value="1"/>
</dbReference>
<evidence type="ECO:0000256" key="1">
    <source>
        <dbReference type="ARBA" id="ARBA00022723"/>
    </source>
</evidence>
<comment type="similarity">
    <text evidence="6">Belongs to the DnaJ family.</text>
</comment>
<dbReference type="PANTHER" id="PTHR43096:SF52">
    <property type="entry name" value="DNAJ HOMOLOG 1, MITOCHONDRIAL-RELATED"/>
    <property type="match status" value="1"/>
</dbReference>
<dbReference type="SUPFAM" id="SSF46565">
    <property type="entry name" value="Chaperone J-domain"/>
    <property type="match status" value="1"/>
</dbReference>
<keyword evidence="1 6" id="KW-0479">Metal-binding</keyword>
<evidence type="ECO:0000313" key="12">
    <source>
        <dbReference type="Proteomes" id="UP001149411"/>
    </source>
</evidence>
<dbReference type="InterPro" id="IPR008971">
    <property type="entry name" value="HSP40/DnaJ_pept-bd"/>
</dbReference>
<dbReference type="InterPro" id="IPR001305">
    <property type="entry name" value="HSP_DnaJ_Cys-rich_dom"/>
</dbReference>
<feature type="repeat" description="CXXCXGXG motif" evidence="6">
    <location>
        <begin position="210"/>
        <end position="217"/>
    </location>
</feature>
<evidence type="ECO:0000256" key="2">
    <source>
        <dbReference type="ARBA" id="ARBA00022737"/>
    </source>
</evidence>
<dbReference type="GO" id="GO:0006260">
    <property type="term" value="P:DNA replication"/>
    <property type="evidence" value="ECO:0007669"/>
    <property type="project" value="UniProtKB-KW"/>
</dbReference>
<dbReference type="InterPro" id="IPR002939">
    <property type="entry name" value="DnaJ_C"/>
</dbReference>
<evidence type="ECO:0000256" key="6">
    <source>
        <dbReference type="HAMAP-Rule" id="MF_01152"/>
    </source>
</evidence>
<dbReference type="InterPro" id="IPR018253">
    <property type="entry name" value="DnaJ_domain_CS"/>
</dbReference>
<comment type="caution">
    <text evidence="11">The sequence shown here is derived from an EMBL/GenBank/DDBJ whole genome shotgun (WGS) entry which is preliminary data.</text>
</comment>
<dbReference type="Proteomes" id="UP001149411">
    <property type="component" value="Unassembled WGS sequence"/>
</dbReference>
<feature type="binding site" evidence="6">
    <location>
        <position position="210"/>
    </location>
    <ligand>
        <name>Zn(2+)</name>
        <dbReference type="ChEBI" id="CHEBI:29105"/>
        <label>1</label>
    </ligand>
</feature>
<keyword evidence="5 6" id="KW-0143">Chaperone</keyword>
<proteinExistence type="inferred from homology"/>
<dbReference type="SUPFAM" id="SSF57938">
    <property type="entry name" value="DnaJ/Hsp40 cysteine-rich domain"/>
    <property type="match status" value="1"/>
</dbReference>
<keyword evidence="3 6" id="KW-0863">Zinc-finger</keyword>
<evidence type="ECO:0000256" key="3">
    <source>
        <dbReference type="ARBA" id="ARBA00022771"/>
    </source>
</evidence>
<feature type="repeat" description="CXXCXGXG motif" evidence="6">
    <location>
        <begin position="153"/>
        <end position="160"/>
    </location>
</feature>
<feature type="repeat" description="CXXCXGXG motif" evidence="6">
    <location>
        <begin position="170"/>
        <end position="177"/>
    </location>
</feature>
<dbReference type="FunFam" id="2.10.230.10:FF:000002">
    <property type="entry name" value="Molecular chaperone DnaJ"/>
    <property type="match status" value="1"/>
</dbReference>
<sequence>MARDYYDALGVDRDASQDEVKSAYREKAREYHPDASDHENAQERFKEIQEAYEVLGDEEKREAYDQMGHDRFKQAEKQGFDPSEAGAGAGTGGGRSRGGMGGGGGLGDIFDDLFGGGFGGGGGPDAKTSVTVTLEDVYEGAEKEVTYTTTAECGTCDGTGAAEPSNARRCGTCGGSGRVEQRQRTPFGQATTVTECPDCGGSGTAYDEACGDCAGDGEVRDRVTRTVEIPAGVEDGTTLRLRDAGTEIHIEVRVEEHDIFERDGADVYYAHPVSFPQAVFGDTVTVPTLEGEVDMEVSAGTRSGETFRLSDRGIPRMQRRGRGDQYVRVEVVVPNPSDLTDEQREALSEFASAGGDEIEYDEGFLEKLKRGVFS</sequence>
<dbReference type="InterPro" id="IPR001623">
    <property type="entry name" value="DnaJ_domain"/>
</dbReference>
<dbReference type="PRINTS" id="PR00625">
    <property type="entry name" value="JDOMAIN"/>
</dbReference>
<dbReference type="GO" id="GO:0005524">
    <property type="term" value="F:ATP binding"/>
    <property type="evidence" value="ECO:0007669"/>
    <property type="project" value="InterPro"/>
</dbReference>
<dbReference type="GO" id="GO:0008270">
    <property type="term" value="F:zinc ion binding"/>
    <property type="evidence" value="ECO:0007669"/>
    <property type="project" value="UniProtKB-UniRule"/>
</dbReference>
<dbReference type="InterPro" id="IPR012724">
    <property type="entry name" value="DnaJ"/>
</dbReference>
<feature type="region of interest" description="Disordered" evidence="8">
    <location>
        <begin position="1"/>
        <end position="42"/>
    </location>
</feature>
<evidence type="ECO:0000313" key="11">
    <source>
        <dbReference type="EMBL" id="MCX2818341.1"/>
    </source>
</evidence>
<feature type="region of interest" description="Disordered" evidence="8">
    <location>
        <begin position="74"/>
        <end position="103"/>
    </location>
</feature>
<evidence type="ECO:0000259" key="9">
    <source>
        <dbReference type="PROSITE" id="PS50076"/>
    </source>
</evidence>
<dbReference type="Pfam" id="PF00226">
    <property type="entry name" value="DnaJ"/>
    <property type="match status" value="1"/>
</dbReference>
<dbReference type="AlphaFoldDB" id="A0A9Q4C4U8"/>
<dbReference type="CDD" id="cd06257">
    <property type="entry name" value="DnaJ"/>
    <property type="match status" value="1"/>
</dbReference>
<dbReference type="Gene3D" id="2.10.230.10">
    <property type="entry name" value="Heat shock protein DnaJ, cysteine-rich domain"/>
    <property type="match status" value="1"/>
</dbReference>
<evidence type="ECO:0000256" key="4">
    <source>
        <dbReference type="ARBA" id="ARBA00022833"/>
    </source>
</evidence>
<dbReference type="HAMAP" id="MF_01152">
    <property type="entry name" value="DnaJ"/>
    <property type="match status" value="1"/>
</dbReference>
<gene>
    <name evidence="6" type="primary">dnaJ</name>
    <name evidence="11" type="ORF">EGH25_03110</name>
</gene>
<dbReference type="SMART" id="SM00271">
    <property type="entry name" value="DnaJ"/>
    <property type="match status" value="1"/>
</dbReference>
<accession>A0A9Q4C4U8</accession>